<dbReference type="PANTHER" id="PTHR34133">
    <property type="entry name" value="OS07G0633000 PROTEIN"/>
    <property type="match status" value="1"/>
</dbReference>
<dbReference type="EMBL" id="GDJX01005745">
    <property type="protein sequence ID" value="JAT62191.1"/>
    <property type="molecule type" value="Transcribed_RNA"/>
</dbReference>
<gene>
    <name evidence="2" type="primary">SYNPCC7002_A1590_5</name>
    <name evidence="2" type="ORF">g.55895</name>
</gene>
<dbReference type="InterPro" id="IPR018971">
    <property type="entry name" value="DUF1997"/>
</dbReference>
<dbReference type="Pfam" id="PF09366">
    <property type="entry name" value="DUF1997"/>
    <property type="match status" value="1"/>
</dbReference>
<reference evidence="2" key="1">
    <citation type="submission" date="2015-07" db="EMBL/GenBank/DDBJ databases">
        <title>Transcriptome Assembly of Anthurium amnicola.</title>
        <authorList>
            <person name="Suzuki J."/>
        </authorList>
    </citation>
    <scope>NUCLEOTIDE SEQUENCE</scope>
</reference>
<organism evidence="2">
    <name type="scientific">Anthurium amnicola</name>
    <dbReference type="NCBI Taxonomy" id="1678845"/>
    <lineage>
        <taxon>Eukaryota</taxon>
        <taxon>Viridiplantae</taxon>
        <taxon>Streptophyta</taxon>
        <taxon>Embryophyta</taxon>
        <taxon>Tracheophyta</taxon>
        <taxon>Spermatophyta</taxon>
        <taxon>Magnoliopsida</taxon>
        <taxon>Liliopsida</taxon>
        <taxon>Araceae</taxon>
        <taxon>Pothoideae</taxon>
        <taxon>Potheae</taxon>
        <taxon>Anthurium</taxon>
    </lineage>
</organism>
<accession>A0A1D1Z5N4</accession>
<protein>
    <submittedName>
        <fullName evidence="2">Uncharacterized protein SYNPCC7002_A1590</fullName>
    </submittedName>
</protein>
<sequence>MAMTSTSSAASQPAFHRCQRNGTRQFCFSPLRFPVSLSTPGRGDVRAFPPDPPAYTASCSSGTGRGVQWAWQPMLAAGFRPVGLPRAAATTNRATSPREGGGGDAPLPPQAVTYSATVSTDLPLHDSPEASFEEYLDDRPRIFAAMFPDRRRCRRLNDEEWRVQMLPMQILFASVNPVVVMRLRCKSQGRGYPPEVPTRVTRLLELRAVSCRCQPRYPSPVPVRAVTVAAGGVCFVFQTRWELQGLEGGQVPSHFVLDVQGLLYPDRGEGGPPRSRLRGHLQTSISFVLPPVLALVPENALREVAESVLRTLAKRMKQEVDGSLLTDFQNFRRERLKKHLINERVARYPRVHADPNPKADSQKRTP</sequence>
<proteinExistence type="predicted"/>
<dbReference type="AlphaFoldDB" id="A0A1D1Z5N4"/>
<feature type="region of interest" description="Disordered" evidence="1">
    <location>
        <begin position="347"/>
        <end position="366"/>
    </location>
</feature>
<dbReference type="PANTHER" id="PTHR34133:SF8">
    <property type="entry name" value="OS07G0633000 PROTEIN"/>
    <property type="match status" value="1"/>
</dbReference>
<evidence type="ECO:0000313" key="2">
    <source>
        <dbReference type="EMBL" id="JAT62191.1"/>
    </source>
</evidence>
<name>A0A1D1Z5N4_9ARAE</name>
<evidence type="ECO:0000256" key="1">
    <source>
        <dbReference type="SAM" id="MobiDB-lite"/>
    </source>
</evidence>